<comment type="caution">
    <text evidence="2">The sequence shown here is derived from an EMBL/GenBank/DDBJ whole genome shotgun (WGS) entry which is preliminary data.</text>
</comment>
<dbReference type="EMBL" id="JELX01000877">
    <property type="protein sequence ID" value="KYF60689.1"/>
    <property type="molecule type" value="Genomic_DNA"/>
</dbReference>
<evidence type="ECO:0000313" key="3">
    <source>
        <dbReference type="Proteomes" id="UP000075604"/>
    </source>
</evidence>
<reference evidence="2 3" key="1">
    <citation type="submission" date="2014-02" db="EMBL/GenBank/DDBJ databases">
        <title>The small core and large imbalanced accessory genome model reveals a collaborative survival strategy of Sorangium cellulosum strains in nature.</title>
        <authorList>
            <person name="Han K."/>
            <person name="Peng R."/>
            <person name="Blom J."/>
            <person name="Li Y.-Z."/>
        </authorList>
    </citation>
    <scope>NUCLEOTIDE SEQUENCE [LARGE SCALE GENOMIC DNA]</scope>
    <source>
        <strain evidence="2 3">So0157-18</strain>
    </source>
</reference>
<dbReference type="Pfam" id="PF03537">
    <property type="entry name" value="Glyco_hydro_114"/>
    <property type="match status" value="1"/>
</dbReference>
<dbReference type="Proteomes" id="UP000075604">
    <property type="component" value="Unassembled WGS sequence"/>
</dbReference>
<dbReference type="PANTHER" id="PTHR35273:SF2">
    <property type="entry name" value="ALPHA-GALACTOSIDASE"/>
    <property type="match status" value="1"/>
</dbReference>
<accession>A0A150PYA5</accession>
<evidence type="ECO:0000313" key="2">
    <source>
        <dbReference type="EMBL" id="KYF60689.1"/>
    </source>
</evidence>
<sequence length="209" mass="22884">MYDIDLFDTPQATIDALRAAGKKVICYFSAGSSEDWRSDASRFPAAALGNPLDGWPGERWLDTRSAGVRDVMKARLDLAVQKRCDGVEPDNVDGYTNGSGFPLTAATQLDYNRFLAAEAHARGLSIGLKNDLDQVRDLVGHFDWALNEECHAYDECEMLTPFIRAGKAVFHAEYVAASQANAVCAATKPLGLSTLIKRLELDAWRIACP</sequence>
<organism evidence="2 3">
    <name type="scientific">Sorangium cellulosum</name>
    <name type="common">Polyangium cellulosum</name>
    <dbReference type="NCBI Taxonomy" id="56"/>
    <lineage>
        <taxon>Bacteria</taxon>
        <taxon>Pseudomonadati</taxon>
        <taxon>Myxococcota</taxon>
        <taxon>Polyangia</taxon>
        <taxon>Polyangiales</taxon>
        <taxon>Polyangiaceae</taxon>
        <taxon>Sorangium</taxon>
    </lineage>
</organism>
<proteinExistence type="predicted"/>
<feature type="domain" description="Glycoside-hydrolase family GH114 TIM-barrel" evidence="1">
    <location>
        <begin position="1"/>
        <end position="204"/>
    </location>
</feature>
<dbReference type="PANTHER" id="PTHR35273">
    <property type="entry name" value="ALPHA-1,4 POLYGALACTOSAMINIDASE, PUTATIVE (AFU_ORTHOLOGUE AFUA_3G07890)-RELATED"/>
    <property type="match status" value="1"/>
</dbReference>
<evidence type="ECO:0000259" key="1">
    <source>
        <dbReference type="Pfam" id="PF03537"/>
    </source>
</evidence>
<protein>
    <submittedName>
        <fullName evidence="2">Endo alpha-1,4 polygalactosaminidase</fullName>
    </submittedName>
</protein>
<dbReference type="InterPro" id="IPR013785">
    <property type="entry name" value="Aldolase_TIM"/>
</dbReference>
<dbReference type="AlphaFoldDB" id="A0A150PYA5"/>
<dbReference type="SUPFAM" id="SSF51445">
    <property type="entry name" value="(Trans)glycosidases"/>
    <property type="match status" value="1"/>
</dbReference>
<dbReference type="InterPro" id="IPR017853">
    <property type="entry name" value="GH"/>
</dbReference>
<dbReference type="InterPro" id="IPR004352">
    <property type="entry name" value="GH114_TIM-barrel"/>
</dbReference>
<gene>
    <name evidence="2" type="ORF">BE04_06845</name>
</gene>
<name>A0A150PYA5_SORCE</name>
<dbReference type="Gene3D" id="3.20.20.70">
    <property type="entry name" value="Aldolase class I"/>
    <property type="match status" value="1"/>
</dbReference>